<comment type="caution">
    <text evidence="1">The sequence shown here is derived from an EMBL/GenBank/DDBJ whole genome shotgun (WGS) entry which is preliminary data.</text>
</comment>
<name>A0A934NIH2_9BACT</name>
<dbReference type="Gene3D" id="2.20.28.160">
    <property type="match status" value="1"/>
</dbReference>
<dbReference type="Pfam" id="PF21344">
    <property type="entry name" value="Zn_ribbon_LysW"/>
    <property type="match status" value="1"/>
</dbReference>
<dbReference type="AlphaFoldDB" id="A0A934NIH2"/>
<dbReference type="PANTHER" id="PTHR40393:SF1">
    <property type="entry name" value="LYSINE BIOSYNTHESIS PROTEIN-RELATED"/>
    <property type="match status" value="1"/>
</dbReference>
<reference evidence="1 2" key="1">
    <citation type="submission" date="2020-10" db="EMBL/GenBank/DDBJ databases">
        <title>Ca. Dormibacterota MAGs.</title>
        <authorList>
            <person name="Montgomery K."/>
        </authorList>
    </citation>
    <scope>NUCLEOTIDE SEQUENCE [LARGE SCALE GENOMIC DNA]</scope>
    <source>
        <strain evidence="1">Mitchell_Peninsula_5</strain>
    </source>
</reference>
<sequence length="55" mass="5835">MTMPCPECDAAVPLDERTVVGEVVPCPDCGADLEVTALQPPVLVLAPPEEEDWGE</sequence>
<gene>
    <name evidence="1" type="primary">lysW</name>
    <name evidence="1" type="ORF">JF887_01035</name>
</gene>
<proteinExistence type="predicted"/>
<dbReference type="PANTHER" id="PTHR40393">
    <property type="entry name" value="LYSINE BIOSYNTHESIS PROTEIN-RELATED-RELATED"/>
    <property type="match status" value="1"/>
</dbReference>
<evidence type="ECO:0000313" key="2">
    <source>
        <dbReference type="Proteomes" id="UP000614410"/>
    </source>
</evidence>
<organism evidence="1 2">
    <name type="scientific">Candidatus Amunia macphersoniae</name>
    <dbReference type="NCBI Taxonomy" id="3127014"/>
    <lineage>
        <taxon>Bacteria</taxon>
        <taxon>Bacillati</taxon>
        <taxon>Candidatus Dormiibacterota</taxon>
        <taxon>Candidatus Dormibacteria</taxon>
        <taxon>Candidatus Aeolococcales</taxon>
        <taxon>Candidatus Aeolococcaceae</taxon>
        <taxon>Candidatus Amunia</taxon>
    </lineage>
</organism>
<dbReference type="InterPro" id="IPR005906">
    <property type="entry name" value="LysW"/>
</dbReference>
<dbReference type="EMBL" id="JAEKNN010000005">
    <property type="protein sequence ID" value="MBJ7608004.1"/>
    <property type="molecule type" value="Genomic_DNA"/>
</dbReference>
<dbReference type="Proteomes" id="UP000614410">
    <property type="component" value="Unassembled WGS sequence"/>
</dbReference>
<protein>
    <submittedName>
        <fullName evidence="1">Lysine biosynthesis protein LysW</fullName>
    </submittedName>
</protein>
<accession>A0A934NIH2</accession>
<dbReference type="NCBIfam" id="TIGR01206">
    <property type="entry name" value="lysW"/>
    <property type="match status" value="1"/>
</dbReference>
<evidence type="ECO:0000313" key="1">
    <source>
        <dbReference type="EMBL" id="MBJ7608004.1"/>
    </source>
</evidence>